<dbReference type="AlphaFoldDB" id="A0A4Y6PX93"/>
<dbReference type="RefSeq" id="WP_141199224.1">
    <property type="nucleotide sequence ID" value="NZ_CP041186.1"/>
</dbReference>
<dbReference type="PANTHER" id="PTHR43071">
    <property type="entry name" value="2-AMINO-4-HYDROXY-6-HYDROXYMETHYLDIHYDROPTERIDINE PYROPHOSPHOKINASE"/>
    <property type="match status" value="1"/>
</dbReference>
<evidence type="ECO:0000256" key="4">
    <source>
        <dbReference type="ARBA" id="ARBA00022741"/>
    </source>
</evidence>
<organism evidence="9 10">
    <name type="scientific">Persicimonas caeni</name>
    <dbReference type="NCBI Taxonomy" id="2292766"/>
    <lineage>
        <taxon>Bacteria</taxon>
        <taxon>Deltaproteobacteria</taxon>
        <taxon>Bradymonadales</taxon>
        <taxon>Bradymonadaceae</taxon>
        <taxon>Persicimonas</taxon>
    </lineage>
</organism>
<gene>
    <name evidence="9" type="primary">folK</name>
    <name evidence="9" type="ORF">FIV42_19030</name>
</gene>
<protein>
    <recommendedName>
        <fullName evidence="2">2-amino-4-hydroxy-6-hydroxymethyldihydropteridine diphosphokinase</fullName>
        <ecNumber evidence="2">2.7.6.3</ecNumber>
    </recommendedName>
</protein>
<proteinExistence type="predicted"/>
<keyword evidence="6" id="KW-0067">ATP-binding</keyword>
<dbReference type="PANTHER" id="PTHR43071:SF1">
    <property type="entry name" value="2-AMINO-4-HYDROXY-6-HYDROXYMETHYLDIHYDROPTERIDINE PYROPHOSPHOKINASE"/>
    <property type="match status" value="1"/>
</dbReference>
<dbReference type="Gene3D" id="3.30.70.560">
    <property type="entry name" value="7,8-Dihydro-6-hydroxymethylpterin-pyrophosphokinase HPPK"/>
    <property type="match status" value="1"/>
</dbReference>
<dbReference type="OrthoDB" id="9808041at2"/>
<keyword evidence="5 9" id="KW-0418">Kinase</keyword>
<evidence type="ECO:0000259" key="8">
    <source>
        <dbReference type="Pfam" id="PF01288"/>
    </source>
</evidence>
<accession>A0A4Y6PX93</accession>
<dbReference type="EMBL" id="CP041186">
    <property type="protein sequence ID" value="QDG52759.1"/>
    <property type="molecule type" value="Genomic_DNA"/>
</dbReference>
<dbReference type="CDD" id="cd00483">
    <property type="entry name" value="HPPK"/>
    <property type="match status" value="1"/>
</dbReference>
<dbReference type="GO" id="GO:0003848">
    <property type="term" value="F:2-amino-4-hydroxy-6-hydroxymethyldihydropteridine diphosphokinase activity"/>
    <property type="evidence" value="ECO:0007669"/>
    <property type="project" value="UniProtKB-EC"/>
</dbReference>
<feature type="domain" description="7,8-dihydro-6-hydroxymethylpterin-pyrophosphokinase" evidence="8">
    <location>
        <begin position="9"/>
        <end position="137"/>
    </location>
</feature>
<keyword evidence="7" id="KW-0289">Folate biosynthesis</keyword>
<dbReference type="GO" id="GO:0005524">
    <property type="term" value="F:ATP binding"/>
    <property type="evidence" value="ECO:0007669"/>
    <property type="project" value="UniProtKB-KW"/>
</dbReference>
<dbReference type="GO" id="GO:0016301">
    <property type="term" value="F:kinase activity"/>
    <property type="evidence" value="ECO:0007669"/>
    <property type="project" value="UniProtKB-KW"/>
</dbReference>
<evidence type="ECO:0000256" key="6">
    <source>
        <dbReference type="ARBA" id="ARBA00022840"/>
    </source>
</evidence>
<evidence type="ECO:0000313" key="9">
    <source>
        <dbReference type="EMBL" id="QDG52759.1"/>
    </source>
</evidence>
<evidence type="ECO:0000256" key="3">
    <source>
        <dbReference type="ARBA" id="ARBA00022679"/>
    </source>
</evidence>
<evidence type="ECO:0000313" key="10">
    <source>
        <dbReference type="Proteomes" id="UP000315995"/>
    </source>
</evidence>
<dbReference type="InterPro" id="IPR035907">
    <property type="entry name" value="Hppk_sf"/>
</dbReference>
<dbReference type="InterPro" id="IPR000550">
    <property type="entry name" value="Hppk"/>
</dbReference>
<dbReference type="GO" id="GO:0046656">
    <property type="term" value="P:folic acid biosynthetic process"/>
    <property type="evidence" value="ECO:0007669"/>
    <property type="project" value="UniProtKB-KW"/>
</dbReference>
<evidence type="ECO:0000256" key="2">
    <source>
        <dbReference type="ARBA" id="ARBA00013253"/>
    </source>
</evidence>
<accession>A0A5B8Y8P4</accession>
<dbReference type="EC" id="2.7.6.3" evidence="2"/>
<dbReference type="Proteomes" id="UP000315995">
    <property type="component" value="Chromosome"/>
</dbReference>
<keyword evidence="3 9" id="KW-0808">Transferase</keyword>
<keyword evidence="10" id="KW-1185">Reference proteome</keyword>
<sequence>MENKTQSAYVGLGSNLGDRAANLHRAVELIGELPDTQVLATSSLYETEPRMYTEQPDFLNGCVKIRTGLPARKLLDALLDIEQAMGRVRRLENGPRTLDLDILLYGPQQISEEGLEIPHPGLHERAFVLVPLAELAPDLVHPGLGETIAELLGQCEDAGWVKRVGGKVWALCRSATPAK</sequence>
<evidence type="ECO:0000256" key="5">
    <source>
        <dbReference type="ARBA" id="ARBA00022777"/>
    </source>
</evidence>
<comment type="pathway">
    <text evidence="1">Cofactor biosynthesis; tetrahydrofolate biosynthesis; 2-amino-4-hydroxy-6-hydroxymethyl-7,8-dihydropteridine diphosphate from 7,8-dihydroneopterin triphosphate: step 4/4.</text>
</comment>
<evidence type="ECO:0000256" key="7">
    <source>
        <dbReference type="ARBA" id="ARBA00022909"/>
    </source>
</evidence>
<name>A0A4Y6PX93_PERCE</name>
<dbReference type="NCBIfam" id="TIGR01498">
    <property type="entry name" value="folK"/>
    <property type="match status" value="1"/>
</dbReference>
<evidence type="ECO:0000256" key="1">
    <source>
        <dbReference type="ARBA" id="ARBA00005051"/>
    </source>
</evidence>
<dbReference type="Pfam" id="PF01288">
    <property type="entry name" value="HPPK"/>
    <property type="match status" value="1"/>
</dbReference>
<dbReference type="SUPFAM" id="SSF55083">
    <property type="entry name" value="6-hydroxymethyl-7,8-dihydropterin pyrophosphokinase, HPPK"/>
    <property type="match status" value="1"/>
</dbReference>
<dbReference type="UniPathway" id="UPA00077">
    <property type="reaction ID" value="UER00155"/>
</dbReference>
<reference evidence="9 10" key="1">
    <citation type="submission" date="2019-06" db="EMBL/GenBank/DDBJ databases">
        <title>Persicimonas caeni gen. nov., sp. nov., a predatory bacterium isolated from solar saltern.</title>
        <authorList>
            <person name="Wang S."/>
        </authorList>
    </citation>
    <scope>NUCLEOTIDE SEQUENCE [LARGE SCALE GENOMIC DNA]</scope>
    <source>
        <strain evidence="9 10">YN101</strain>
    </source>
</reference>
<dbReference type="GO" id="GO:0046654">
    <property type="term" value="P:tetrahydrofolate biosynthetic process"/>
    <property type="evidence" value="ECO:0007669"/>
    <property type="project" value="UniProtKB-UniPathway"/>
</dbReference>
<keyword evidence="4" id="KW-0547">Nucleotide-binding</keyword>